<dbReference type="PANTHER" id="PTHR10000:SF8">
    <property type="entry name" value="HAD SUPERFAMILY HYDROLASE-LIKE, TYPE 3"/>
    <property type="match status" value="1"/>
</dbReference>
<sequence>MKTLYVSDLDGTLLNTQARISPRSLEILNRLAAEGMPFTYATARSLSSASVVTRGLSAGIPVIVYNGAYIMEPATGKILASEGFSPEERAYVRRKLEEHRISPVVYAFVDGEERVSWDITRVNEGKRRYFNNRKGDRRLRPLDTEEGLYAGETFYYTCIGEKEELEPLYAVFAEDERYHCTLQQELYRPEYWLEIMPAKATKYHAILKLKKLWKCDRVVSFGDSINDLPMFRISDECYAVGNAVEELKQAATDVIGDNDSDSVARWLEENYGRL</sequence>
<dbReference type="NCBIfam" id="TIGR01484">
    <property type="entry name" value="HAD-SF-IIB"/>
    <property type="match status" value="1"/>
</dbReference>
<dbReference type="Pfam" id="PF08282">
    <property type="entry name" value="Hydrolase_3"/>
    <property type="match status" value="1"/>
</dbReference>
<feature type="non-terminal residue" evidence="1">
    <location>
        <position position="274"/>
    </location>
</feature>
<dbReference type="EMBL" id="DVON01000067">
    <property type="protein sequence ID" value="HIV12154.1"/>
    <property type="molecule type" value="Genomic_DNA"/>
</dbReference>
<dbReference type="Gene3D" id="3.30.1240.10">
    <property type="match status" value="1"/>
</dbReference>
<proteinExistence type="predicted"/>
<dbReference type="Proteomes" id="UP000886723">
    <property type="component" value="Unassembled WGS sequence"/>
</dbReference>
<dbReference type="InterPro" id="IPR006379">
    <property type="entry name" value="HAD-SF_hydro_IIB"/>
</dbReference>
<dbReference type="Gene3D" id="3.40.50.1000">
    <property type="entry name" value="HAD superfamily/HAD-like"/>
    <property type="match status" value="1"/>
</dbReference>
<evidence type="ECO:0000313" key="2">
    <source>
        <dbReference type="Proteomes" id="UP000886723"/>
    </source>
</evidence>
<dbReference type="GO" id="GO:0016791">
    <property type="term" value="F:phosphatase activity"/>
    <property type="evidence" value="ECO:0007669"/>
    <property type="project" value="TreeGrafter"/>
</dbReference>
<accession>A0A9D1NSH8</accession>
<keyword evidence="1" id="KW-0378">Hydrolase</keyword>
<dbReference type="PANTHER" id="PTHR10000">
    <property type="entry name" value="PHOSPHOSERINE PHOSPHATASE"/>
    <property type="match status" value="1"/>
</dbReference>
<dbReference type="AlphaFoldDB" id="A0A9D1NSH8"/>
<comment type="caution">
    <text evidence="1">The sequence shown here is derived from an EMBL/GenBank/DDBJ whole genome shotgun (WGS) entry which is preliminary data.</text>
</comment>
<reference evidence="1" key="1">
    <citation type="submission" date="2020-10" db="EMBL/GenBank/DDBJ databases">
        <authorList>
            <person name="Gilroy R."/>
        </authorList>
    </citation>
    <scope>NUCLEOTIDE SEQUENCE</scope>
    <source>
        <strain evidence="1">ChiBcec2-4451</strain>
    </source>
</reference>
<protein>
    <submittedName>
        <fullName evidence="1">HAD family hydrolase</fullName>
    </submittedName>
</protein>
<name>A0A9D1NSH8_9FIRM</name>
<dbReference type="GO" id="GO:0005829">
    <property type="term" value="C:cytosol"/>
    <property type="evidence" value="ECO:0007669"/>
    <property type="project" value="TreeGrafter"/>
</dbReference>
<evidence type="ECO:0000313" key="1">
    <source>
        <dbReference type="EMBL" id="HIV12154.1"/>
    </source>
</evidence>
<organism evidence="1 2">
    <name type="scientific">Candidatus Pullilachnospira stercoravium</name>
    <dbReference type="NCBI Taxonomy" id="2840913"/>
    <lineage>
        <taxon>Bacteria</taxon>
        <taxon>Bacillati</taxon>
        <taxon>Bacillota</taxon>
        <taxon>Clostridia</taxon>
        <taxon>Lachnospirales</taxon>
        <taxon>Lachnospiraceae</taxon>
        <taxon>Lachnospiraceae incertae sedis</taxon>
        <taxon>Candidatus Pullilachnospira</taxon>
    </lineage>
</organism>
<dbReference type="GO" id="GO:0000287">
    <property type="term" value="F:magnesium ion binding"/>
    <property type="evidence" value="ECO:0007669"/>
    <property type="project" value="TreeGrafter"/>
</dbReference>
<dbReference type="SUPFAM" id="SSF56784">
    <property type="entry name" value="HAD-like"/>
    <property type="match status" value="1"/>
</dbReference>
<reference evidence="1" key="2">
    <citation type="journal article" date="2021" name="PeerJ">
        <title>Extensive microbial diversity within the chicken gut microbiome revealed by metagenomics and culture.</title>
        <authorList>
            <person name="Gilroy R."/>
            <person name="Ravi A."/>
            <person name="Getino M."/>
            <person name="Pursley I."/>
            <person name="Horton D.L."/>
            <person name="Alikhan N.F."/>
            <person name="Baker D."/>
            <person name="Gharbi K."/>
            <person name="Hall N."/>
            <person name="Watson M."/>
            <person name="Adriaenssens E.M."/>
            <person name="Foster-Nyarko E."/>
            <person name="Jarju S."/>
            <person name="Secka A."/>
            <person name="Antonio M."/>
            <person name="Oren A."/>
            <person name="Chaudhuri R.R."/>
            <person name="La Ragione R."/>
            <person name="Hildebrand F."/>
            <person name="Pallen M.J."/>
        </authorList>
    </citation>
    <scope>NUCLEOTIDE SEQUENCE</scope>
    <source>
        <strain evidence="1">ChiBcec2-4451</strain>
    </source>
</reference>
<dbReference type="InterPro" id="IPR036412">
    <property type="entry name" value="HAD-like_sf"/>
</dbReference>
<dbReference type="InterPro" id="IPR023214">
    <property type="entry name" value="HAD_sf"/>
</dbReference>
<gene>
    <name evidence="1" type="ORF">IAA63_03305</name>
</gene>